<dbReference type="EMBL" id="HBGU01005791">
    <property type="protein sequence ID" value="CAD9403038.1"/>
    <property type="molecule type" value="Transcribed_RNA"/>
</dbReference>
<evidence type="ECO:0000313" key="2">
    <source>
        <dbReference type="EMBL" id="CAD9403038.1"/>
    </source>
</evidence>
<dbReference type="InterPro" id="IPR039448">
    <property type="entry name" value="Beta_helix"/>
</dbReference>
<dbReference type="InterPro" id="IPR012334">
    <property type="entry name" value="Pectin_lyas_fold"/>
</dbReference>
<dbReference type="SUPFAM" id="SSF51126">
    <property type="entry name" value="Pectin lyase-like"/>
    <property type="match status" value="1"/>
</dbReference>
<gene>
    <name evidence="2" type="ORF">CBRE1094_LOCUS3149</name>
</gene>
<sequence length="285" mass="29555">MADMQLTNAFGPCAICVAGILLPPVGLFSTDTHGTRVDIVQITRLTANNGPPSKPDAGNASVIWLDIGGGCNTIRLDNVGFINGGTGVRMESGATEPAGLYPGRPLFLFANDLEIDFPSGHALELLRGEEVQLSNAYVQGAGSTNYVDRRANDSSLGVGLHVGPKFSSELMVTNCRFFGHALSAIELAGGAHATIGNNIISENSIATPGKASGILVRPGVSDFIIQGNHVGTLTTTTSTTRYGIEIQPGASDRYVVTANTLTGNVKGGLRDYGEGKAKSVVGNVL</sequence>
<proteinExistence type="predicted"/>
<dbReference type="Pfam" id="PF13229">
    <property type="entry name" value="Beta_helix"/>
    <property type="match status" value="1"/>
</dbReference>
<dbReference type="Gene3D" id="2.160.20.10">
    <property type="entry name" value="Single-stranded right-handed beta-helix, Pectin lyase-like"/>
    <property type="match status" value="1"/>
</dbReference>
<feature type="domain" description="Right handed beta helix" evidence="1">
    <location>
        <begin position="152"/>
        <end position="284"/>
    </location>
</feature>
<dbReference type="AlphaFoldDB" id="A0A7S2FP30"/>
<evidence type="ECO:0000259" key="1">
    <source>
        <dbReference type="Pfam" id="PF13229"/>
    </source>
</evidence>
<protein>
    <recommendedName>
        <fullName evidence="1">Right handed beta helix domain-containing protein</fullName>
    </recommendedName>
</protein>
<dbReference type="InterPro" id="IPR011050">
    <property type="entry name" value="Pectin_lyase_fold/virulence"/>
</dbReference>
<organism evidence="2">
    <name type="scientific">Haptolina brevifila</name>
    <dbReference type="NCBI Taxonomy" id="156173"/>
    <lineage>
        <taxon>Eukaryota</taxon>
        <taxon>Haptista</taxon>
        <taxon>Haptophyta</taxon>
        <taxon>Prymnesiophyceae</taxon>
        <taxon>Prymnesiales</taxon>
        <taxon>Prymnesiaceae</taxon>
        <taxon>Haptolina</taxon>
    </lineage>
</organism>
<reference evidence="2" key="1">
    <citation type="submission" date="2021-01" db="EMBL/GenBank/DDBJ databases">
        <authorList>
            <person name="Corre E."/>
            <person name="Pelletier E."/>
            <person name="Niang G."/>
            <person name="Scheremetjew M."/>
            <person name="Finn R."/>
            <person name="Kale V."/>
            <person name="Holt S."/>
            <person name="Cochrane G."/>
            <person name="Meng A."/>
            <person name="Brown T."/>
            <person name="Cohen L."/>
        </authorList>
    </citation>
    <scope>NUCLEOTIDE SEQUENCE</scope>
    <source>
        <strain evidence="2">UTEX LB 985</strain>
    </source>
</reference>
<name>A0A7S2FP30_9EUKA</name>
<accession>A0A7S2FP30</accession>